<dbReference type="AlphaFoldDB" id="A0A6P1T548"/>
<keyword evidence="4" id="KW-0411">Iron-sulfur</keyword>
<organism evidence="6 7">
    <name type="scientific">Algicella marina</name>
    <dbReference type="NCBI Taxonomy" id="2683284"/>
    <lineage>
        <taxon>Bacteria</taxon>
        <taxon>Pseudomonadati</taxon>
        <taxon>Pseudomonadota</taxon>
        <taxon>Alphaproteobacteria</taxon>
        <taxon>Rhodobacterales</taxon>
        <taxon>Paracoccaceae</taxon>
        <taxon>Algicella</taxon>
    </lineage>
</organism>
<evidence type="ECO:0000256" key="4">
    <source>
        <dbReference type="HAMAP-Rule" id="MF_00063"/>
    </source>
</evidence>
<dbReference type="GO" id="GO:0004604">
    <property type="term" value="F:phosphoadenylyl-sulfate reductase (thioredoxin) activity"/>
    <property type="evidence" value="ECO:0007669"/>
    <property type="project" value="UniProtKB-UniRule"/>
</dbReference>
<dbReference type="Proteomes" id="UP000464495">
    <property type="component" value="Chromosome"/>
</dbReference>
<dbReference type="NCBIfam" id="NF002537">
    <property type="entry name" value="PRK02090.1"/>
    <property type="match status" value="1"/>
</dbReference>
<feature type="binding site" evidence="4">
    <location>
        <position position="130"/>
    </location>
    <ligand>
        <name>[4Fe-4S] cluster</name>
        <dbReference type="ChEBI" id="CHEBI:49883"/>
    </ligand>
</feature>
<evidence type="ECO:0000313" key="7">
    <source>
        <dbReference type="Proteomes" id="UP000464495"/>
    </source>
</evidence>
<evidence type="ECO:0000256" key="1">
    <source>
        <dbReference type="ARBA" id="ARBA00009732"/>
    </source>
</evidence>
<protein>
    <recommendedName>
        <fullName evidence="4">Adenosine 5'-phosphosulfate reductase</fullName>
        <shortName evidence="4">APS reductase</shortName>
        <ecNumber evidence="4">1.8.4.10</ecNumber>
    </recommendedName>
    <alternativeName>
        <fullName evidence="4">5'-adenylylsulfate reductase</fullName>
    </alternativeName>
    <alternativeName>
        <fullName evidence="4">Thioredoxin-dependent 5'-adenylylsulfate reductase</fullName>
    </alternativeName>
</protein>
<evidence type="ECO:0000256" key="3">
    <source>
        <dbReference type="ARBA" id="ARBA00024327"/>
    </source>
</evidence>
<dbReference type="NCBIfam" id="TIGR00434">
    <property type="entry name" value="cysH"/>
    <property type="match status" value="1"/>
</dbReference>
<gene>
    <name evidence="4" type="primary">cysH</name>
    <name evidence="6" type="ORF">GO499_15055</name>
</gene>
<keyword evidence="4" id="KW-0963">Cytoplasm</keyword>
<dbReference type="GO" id="GO:0070814">
    <property type="term" value="P:hydrogen sulfide biosynthetic process"/>
    <property type="evidence" value="ECO:0007669"/>
    <property type="project" value="UniProtKB-UniRule"/>
</dbReference>
<dbReference type="GO" id="GO:0019379">
    <property type="term" value="P:sulfate assimilation, phosphoadenylyl sulfate reduction by phosphoadenylyl-sulfate reductase (thioredoxin)"/>
    <property type="evidence" value="ECO:0007669"/>
    <property type="project" value="UniProtKB-UniRule"/>
</dbReference>
<comment type="catalytic activity">
    <reaction evidence="4">
        <text>[thioredoxin]-disulfide + sulfite + AMP + 2 H(+) = adenosine 5'-phosphosulfate + [thioredoxin]-dithiol</text>
        <dbReference type="Rhea" id="RHEA:21976"/>
        <dbReference type="Rhea" id="RHEA-COMP:10698"/>
        <dbReference type="Rhea" id="RHEA-COMP:10700"/>
        <dbReference type="ChEBI" id="CHEBI:15378"/>
        <dbReference type="ChEBI" id="CHEBI:17359"/>
        <dbReference type="ChEBI" id="CHEBI:29950"/>
        <dbReference type="ChEBI" id="CHEBI:50058"/>
        <dbReference type="ChEBI" id="CHEBI:58243"/>
        <dbReference type="ChEBI" id="CHEBI:456215"/>
        <dbReference type="EC" id="1.8.4.10"/>
    </reaction>
</comment>
<keyword evidence="4" id="KW-0479">Metal-binding</keyword>
<dbReference type="PANTHER" id="PTHR46509:SF1">
    <property type="entry name" value="PHOSPHOADENOSINE PHOSPHOSULFATE REDUCTASE"/>
    <property type="match status" value="1"/>
</dbReference>
<feature type="active site" description="Nucleophile; cysteine thiosulfonate intermediate" evidence="4">
    <location>
        <position position="238"/>
    </location>
</feature>
<dbReference type="GO" id="GO:0051539">
    <property type="term" value="F:4 iron, 4 sulfur cluster binding"/>
    <property type="evidence" value="ECO:0007669"/>
    <property type="project" value="UniProtKB-UniRule"/>
</dbReference>
<keyword evidence="7" id="KW-1185">Reference proteome</keyword>
<dbReference type="GO" id="GO:0046872">
    <property type="term" value="F:metal ion binding"/>
    <property type="evidence" value="ECO:0007669"/>
    <property type="project" value="UniProtKB-KW"/>
</dbReference>
<feature type="binding site" evidence="4">
    <location>
        <position position="215"/>
    </location>
    <ligand>
        <name>[4Fe-4S] cluster</name>
        <dbReference type="ChEBI" id="CHEBI:49883"/>
    </ligand>
</feature>
<dbReference type="PIRSF" id="PIRSF000857">
    <property type="entry name" value="PAPS_reductase"/>
    <property type="match status" value="1"/>
</dbReference>
<dbReference type="InterPro" id="IPR004511">
    <property type="entry name" value="PAPS/APS_Rdtase"/>
</dbReference>
<accession>A0A6P1T548</accession>
<dbReference type="KEGG" id="amaq:GO499_15055"/>
<dbReference type="InterPro" id="IPR014729">
    <property type="entry name" value="Rossmann-like_a/b/a_fold"/>
</dbReference>
<keyword evidence="2 4" id="KW-0560">Oxidoreductase</keyword>
<feature type="binding site" evidence="4">
    <location>
        <position position="131"/>
    </location>
    <ligand>
        <name>[4Fe-4S] cluster</name>
        <dbReference type="ChEBI" id="CHEBI:49883"/>
    </ligand>
</feature>
<comment type="pathway">
    <text evidence="3 4">Sulfur metabolism; hydrogen sulfide biosynthesis; sulfite from sulfate.</text>
</comment>
<feature type="domain" description="Phosphoadenosine phosphosulphate reductase" evidence="5">
    <location>
        <begin position="49"/>
        <end position="217"/>
    </location>
</feature>
<sequence>MARRTRQMLLDPSIRFQPDLAVEALNARYEGAPPQDVLHAALRFYAGGIAVVSSFGAESAVLLHMVSEINPHTPVLLIDTEMLFPQTIAYQEELTAWLGLTDVRRIRQDRAELKQRDPYGALHLSNPDACCTMRKVEPLERALQHFTASISGRKRFQAGTRVAMPLFEQERGGRIKVNPLAEWSPKEIAAYMVAHDLPRHPLVAEGYPSIGCMPCTSKVGEGEDARAGRWRGQDKIECGIHFTPEGARRAS</sequence>
<dbReference type="EMBL" id="CP046620">
    <property type="protein sequence ID" value="QHQ36399.1"/>
    <property type="molecule type" value="Genomic_DNA"/>
</dbReference>
<comment type="cofactor">
    <cofactor evidence="4">
        <name>[4Fe-4S] cluster</name>
        <dbReference type="ChEBI" id="CHEBI:49883"/>
    </cofactor>
    <text evidence="4">Binds 1 [4Fe-4S] cluster per subunit.</text>
</comment>
<proteinExistence type="inferred from homology"/>
<comment type="subcellular location">
    <subcellularLocation>
        <location evidence="4">Cytoplasm</location>
    </subcellularLocation>
</comment>
<feature type="binding site" evidence="4">
    <location>
        <position position="212"/>
    </location>
    <ligand>
        <name>[4Fe-4S] cluster</name>
        <dbReference type="ChEBI" id="CHEBI:49883"/>
    </ligand>
</feature>
<comment type="function">
    <text evidence="4">Catalyzes the formation of sulfite from adenosine 5'-phosphosulfate (APS) using thioredoxin as an electron donor.</text>
</comment>
<dbReference type="GO" id="GO:0043866">
    <property type="term" value="F:adenylyl-sulfate reductase (thioredoxin) activity"/>
    <property type="evidence" value="ECO:0007669"/>
    <property type="project" value="UniProtKB-EC"/>
</dbReference>
<dbReference type="GO" id="GO:0005737">
    <property type="term" value="C:cytoplasm"/>
    <property type="evidence" value="ECO:0007669"/>
    <property type="project" value="UniProtKB-SubCell"/>
</dbReference>
<dbReference type="HAMAP" id="MF_00063">
    <property type="entry name" value="CysH"/>
    <property type="match status" value="1"/>
</dbReference>
<dbReference type="EC" id="1.8.4.10" evidence="4"/>
<dbReference type="PANTHER" id="PTHR46509">
    <property type="entry name" value="PHOSPHOADENOSINE PHOSPHOSULFATE REDUCTASE"/>
    <property type="match status" value="1"/>
</dbReference>
<evidence type="ECO:0000256" key="2">
    <source>
        <dbReference type="ARBA" id="ARBA00023002"/>
    </source>
</evidence>
<evidence type="ECO:0000259" key="5">
    <source>
        <dbReference type="Pfam" id="PF01507"/>
    </source>
</evidence>
<dbReference type="CDD" id="cd23945">
    <property type="entry name" value="PAPS_reductase"/>
    <property type="match status" value="1"/>
</dbReference>
<name>A0A6P1T548_9RHOB</name>
<dbReference type="SUPFAM" id="SSF52402">
    <property type="entry name" value="Adenine nucleotide alpha hydrolases-like"/>
    <property type="match status" value="1"/>
</dbReference>
<reference evidence="6 7" key="1">
    <citation type="submission" date="2019-12" db="EMBL/GenBank/DDBJ databases">
        <title>Complete genome sequence of Algicella marina strain 9Alg 56(T) isolated from the red alga Tichocarpus crinitus.</title>
        <authorList>
            <person name="Kim S.-G."/>
            <person name="Nedashkovskaya O.I."/>
        </authorList>
    </citation>
    <scope>NUCLEOTIDE SEQUENCE [LARGE SCALE GENOMIC DNA]</scope>
    <source>
        <strain evidence="6 7">9Alg 56</strain>
    </source>
</reference>
<dbReference type="InterPro" id="IPR002500">
    <property type="entry name" value="PAPS_reduct_dom"/>
</dbReference>
<evidence type="ECO:0000313" key="6">
    <source>
        <dbReference type="EMBL" id="QHQ36399.1"/>
    </source>
</evidence>
<keyword evidence="4" id="KW-0408">Iron</keyword>
<dbReference type="Gene3D" id="3.40.50.620">
    <property type="entry name" value="HUPs"/>
    <property type="match status" value="1"/>
</dbReference>
<comment type="similarity">
    <text evidence="1 4">Belongs to the PAPS reductase family. CysH subfamily.</text>
</comment>
<dbReference type="Pfam" id="PF01507">
    <property type="entry name" value="PAPS_reduct"/>
    <property type="match status" value="1"/>
</dbReference>